<protein>
    <submittedName>
        <fullName evidence="2">Uncharacterized protein</fullName>
    </submittedName>
</protein>
<name>A0A0D9V0R9_9ORYZ</name>
<proteinExistence type="predicted"/>
<feature type="region of interest" description="Disordered" evidence="1">
    <location>
        <begin position="1"/>
        <end position="24"/>
    </location>
</feature>
<feature type="region of interest" description="Disordered" evidence="1">
    <location>
        <begin position="37"/>
        <end position="73"/>
    </location>
</feature>
<organism evidence="2 3">
    <name type="scientific">Leersia perrieri</name>
    <dbReference type="NCBI Taxonomy" id="77586"/>
    <lineage>
        <taxon>Eukaryota</taxon>
        <taxon>Viridiplantae</taxon>
        <taxon>Streptophyta</taxon>
        <taxon>Embryophyta</taxon>
        <taxon>Tracheophyta</taxon>
        <taxon>Spermatophyta</taxon>
        <taxon>Magnoliopsida</taxon>
        <taxon>Liliopsida</taxon>
        <taxon>Poales</taxon>
        <taxon>Poaceae</taxon>
        <taxon>BOP clade</taxon>
        <taxon>Oryzoideae</taxon>
        <taxon>Oryzeae</taxon>
        <taxon>Oryzinae</taxon>
        <taxon>Leersia</taxon>
    </lineage>
</organism>
<feature type="compositionally biased region" description="Basic residues" evidence="1">
    <location>
        <begin position="37"/>
        <end position="52"/>
    </location>
</feature>
<dbReference type="AlphaFoldDB" id="A0A0D9V0R9"/>
<evidence type="ECO:0000256" key="1">
    <source>
        <dbReference type="SAM" id="MobiDB-lite"/>
    </source>
</evidence>
<dbReference type="EnsemblPlants" id="LPERR01G13520.2">
    <property type="protein sequence ID" value="LPERR01G13520.2"/>
    <property type="gene ID" value="LPERR01G13520"/>
</dbReference>
<dbReference type="Proteomes" id="UP000032180">
    <property type="component" value="Chromosome 1"/>
</dbReference>
<reference evidence="2" key="3">
    <citation type="submission" date="2015-04" db="UniProtKB">
        <authorList>
            <consortium name="EnsemblPlants"/>
        </authorList>
    </citation>
    <scope>IDENTIFICATION</scope>
</reference>
<feature type="compositionally biased region" description="Basic and acidic residues" evidence="1">
    <location>
        <begin position="53"/>
        <end position="73"/>
    </location>
</feature>
<reference evidence="3" key="2">
    <citation type="submission" date="2013-12" db="EMBL/GenBank/DDBJ databases">
        <authorList>
            <person name="Yu Y."/>
            <person name="Lee S."/>
            <person name="de Baynast K."/>
            <person name="Wissotski M."/>
            <person name="Liu L."/>
            <person name="Talag J."/>
            <person name="Goicoechea J."/>
            <person name="Angelova A."/>
            <person name="Jetty R."/>
            <person name="Kudrna D."/>
            <person name="Golser W."/>
            <person name="Rivera L."/>
            <person name="Zhang J."/>
            <person name="Wing R."/>
        </authorList>
    </citation>
    <scope>NUCLEOTIDE SEQUENCE</scope>
</reference>
<reference evidence="2 3" key="1">
    <citation type="submission" date="2012-08" db="EMBL/GenBank/DDBJ databases">
        <title>Oryza genome evolution.</title>
        <authorList>
            <person name="Wing R.A."/>
        </authorList>
    </citation>
    <scope>NUCLEOTIDE SEQUENCE</scope>
</reference>
<keyword evidence="3" id="KW-1185">Reference proteome</keyword>
<evidence type="ECO:0000313" key="3">
    <source>
        <dbReference type="Proteomes" id="UP000032180"/>
    </source>
</evidence>
<sequence length="73" mass="8549">MAPCKWSSTKSWVPTVRSSSPQHQSMDGIILLQLRRARHRRLPRPPPRRLRRRQGEGLCRRREGRGRGERGPV</sequence>
<evidence type="ECO:0000313" key="2">
    <source>
        <dbReference type="EnsemblPlants" id="LPERR01G13520.2"/>
    </source>
</evidence>
<dbReference type="Gramene" id="LPERR01G13520.2">
    <property type="protein sequence ID" value="LPERR01G13520.2"/>
    <property type="gene ID" value="LPERR01G13520"/>
</dbReference>
<accession>A0A0D9V0R9</accession>
<dbReference type="HOGENOM" id="CLU_2712188_0_0_1"/>